<dbReference type="InterPro" id="IPR001001">
    <property type="entry name" value="DNA_polIII_beta"/>
</dbReference>
<accession>A0ABX0J8I2</accession>
<dbReference type="PANTHER" id="PTHR30478">
    <property type="entry name" value="DNA POLYMERASE III SUBUNIT BETA"/>
    <property type="match status" value="1"/>
</dbReference>
<organism evidence="10 11">
    <name type="scientific">Paenibacillus agricola</name>
    <dbReference type="NCBI Taxonomy" id="2716264"/>
    <lineage>
        <taxon>Bacteria</taxon>
        <taxon>Bacillati</taxon>
        <taxon>Bacillota</taxon>
        <taxon>Bacilli</taxon>
        <taxon>Bacillales</taxon>
        <taxon>Paenibacillaceae</taxon>
        <taxon>Paenibacillus</taxon>
    </lineage>
</organism>
<keyword evidence="11" id="KW-1185">Reference proteome</keyword>
<comment type="subcellular location">
    <subcellularLocation>
        <location evidence="1">Cytoplasm</location>
    </subcellularLocation>
</comment>
<evidence type="ECO:0000256" key="4">
    <source>
        <dbReference type="ARBA" id="ARBA00022679"/>
    </source>
</evidence>
<keyword evidence="6" id="KW-0235">DNA replication</keyword>
<keyword evidence="3" id="KW-0963">Cytoplasm</keyword>
<evidence type="ECO:0000256" key="6">
    <source>
        <dbReference type="ARBA" id="ARBA00022705"/>
    </source>
</evidence>
<evidence type="ECO:0000256" key="3">
    <source>
        <dbReference type="ARBA" id="ARBA00022490"/>
    </source>
</evidence>
<proteinExistence type="inferred from homology"/>
<keyword evidence="5" id="KW-0548">Nucleotidyltransferase</keyword>
<evidence type="ECO:0000256" key="8">
    <source>
        <dbReference type="ARBA" id="ARBA00023125"/>
    </source>
</evidence>
<dbReference type="InterPro" id="IPR046938">
    <property type="entry name" value="DNA_clamp_sf"/>
</dbReference>
<gene>
    <name evidence="10" type="ORF">G9U52_15110</name>
</gene>
<dbReference type="EMBL" id="JAAOIW010000005">
    <property type="protein sequence ID" value="NHN31167.1"/>
    <property type="molecule type" value="Genomic_DNA"/>
</dbReference>
<evidence type="ECO:0000256" key="1">
    <source>
        <dbReference type="ARBA" id="ARBA00004496"/>
    </source>
</evidence>
<dbReference type="InterPro" id="IPR022635">
    <property type="entry name" value="DNA_polIII_beta_C"/>
</dbReference>
<dbReference type="Gene3D" id="3.70.10.10">
    <property type="match status" value="1"/>
</dbReference>
<feature type="domain" description="DNA polymerase III beta sliding clamp C-terminal" evidence="9">
    <location>
        <begin position="81"/>
        <end position="204"/>
    </location>
</feature>
<comment type="caution">
    <text evidence="10">The sequence shown here is derived from an EMBL/GenBank/DDBJ whole genome shotgun (WGS) entry which is preliminary data.</text>
</comment>
<name>A0ABX0J8I2_9BACL</name>
<dbReference type="Proteomes" id="UP001165962">
    <property type="component" value="Unassembled WGS sequence"/>
</dbReference>
<evidence type="ECO:0000259" key="9">
    <source>
        <dbReference type="Pfam" id="PF02768"/>
    </source>
</evidence>
<dbReference type="Pfam" id="PF02768">
    <property type="entry name" value="DNA_pol3_beta_3"/>
    <property type="match status" value="1"/>
</dbReference>
<dbReference type="PANTHER" id="PTHR30478:SF0">
    <property type="entry name" value="BETA SLIDING CLAMP"/>
    <property type="match status" value="1"/>
</dbReference>
<evidence type="ECO:0000256" key="2">
    <source>
        <dbReference type="ARBA" id="ARBA00010752"/>
    </source>
</evidence>
<sequence>MALTQPKKLELITKHGRKFAAKPNGSTPVLEGVHYAADGSVVVTDRHKMLRIGGAHSFTEPFTSHAVTGSPVDGTYPDTSKIIPTEFKAEITLIESGIKRTDLKDAIARVKLAVDVAKLAGDKSYVAKLSYVGASVTLSVKSDAPGVSFSAGISADISGADETVSFNAEYLLAALNVFKDAGSARITIGLIGPMTPILLRDEENGIDVIVLPYRRSA</sequence>
<dbReference type="RefSeq" id="WP_166150952.1">
    <property type="nucleotide sequence ID" value="NZ_JAAOIW010000005.1"/>
</dbReference>
<keyword evidence="8" id="KW-0238">DNA-binding</keyword>
<reference evidence="10" key="1">
    <citation type="submission" date="2020-03" db="EMBL/GenBank/DDBJ databases">
        <title>Draft sequencing of Paenibacilllus sp. S3N08.</title>
        <authorList>
            <person name="Kim D.-U."/>
        </authorList>
    </citation>
    <scope>NUCLEOTIDE SEQUENCE</scope>
    <source>
        <strain evidence="10">S3N08</strain>
    </source>
</reference>
<keyword evidence="4" id="KW-0808">Transferase</keyword>
<dbReference type="CDD" id="cd00140">
    <property type="entry name" value="beta_clamp"/>
    <property type="match status" value="1"/>
</dbReference>
<evidence type="ECO:0000256" key="7">
    <source>
        <dbReference type="ARBA" id="ARBA00022932"/>
    </source>
</evidence>
<evidence type="ECO:0000313" key="11">
    <source>
        <dbReference type="Proteomes" id="UP001165962"/>
    </source>
</evidence>
<evidence type="ECO:0000256" key="5">
    <source>
        <dbReference type="ARBA" id="ARBA00022695"/>
    </source>
</evidence>
<protein>
    <recommendedName>
        <fullName evidence="9">DNA polymerase III beta sliding clamp C-terminal domain-containing protein</fullName>
    </recommendedName>
</protein>
<evidence type="ECO:0000313" key="10">
    <source>
        <dbReference type="EMBL" id="NHN31167.1"/>
    </source>
</evidence>
<keyword evidence="7" id="KW-0239">DNA-directed DNA polymerase</keyword>
<dbReference type="SUPFAM" id="SSF55979">
    <property type="entry name" value="DNA clamp"/>
    <property type="match status" value="1"/>
</dbReference>
<comment type="similarity">
    <text evidence="2">Belongs to the beta sliding clamp family.</text>
</comment>